<protein>
    <recommendedName>
        <fullName evidence="13">ATP synthase subunit b</fullName>
    </recommendedName>
    <alternativeName>
        <fullName evidence="13">ATP synthase F(0) sector subunit b</fullName>
    </alternativeName>
    <alternativeName>
        <fullName evidence="13">ATPase subunit I</fullName>
    </alternativeName>
    <alternativeName>
        <fullName evidence="13">F-type ATPase subunit b</fullName>
        <shortName evidence="13">F-ATPase subunit b</shortName>
    </alternativeName>
</protein>
<dbReference type="GO" id="GO:0046961">
    <property type="term" value="F:proton-transporting ATPase activity, rotational mechanism"/>
    <property type="evidence" value="ECO:0007669"/>
    <property type="project" value="TreeGrafter"/>
</dbReference>
<dbReference type="Proteomes" id="UP000068196">
    <property type="component" value="Chromosome"/>
</dbReference>
<gene>
    <name evidence="13" type="primary">atpF</name>
    <name evidence="16" type="ORF">THC_0294</name>
</gene>
<evidence type="ECO:0000256" key="5">
    <source>
        <dbReference type="ARBA" id="ARBA00022781"/>
    </source>
</evidence>
<keyword evidence="3 13" id="KW-0138">CF(0)</keyword>
<dbReference type="RefSeq" id="WP_068512294.1">
    <property type="nucleotide sequence ID" value="NZ_AP014945.1"/>
</dbReference>
<dbReference type="GO" id="GO:0046933">
    <property type="term" value="F:proton-transporting ATP synthase activity, rotational mechanism"/>
    <property type="evidence" value="ECO:0007669"/>
    <property type="project" value="UniProtKB-UniRule"/>
</dbReference>
<dbReference type="KEGG" id="cthi:THC_0294"/>
<dbReference type="AlphaFoldDB" id="A0A0U5AKS9"/>
<comment type="function">
    <text evidence="10 13">F(1)F(0) ATP synthase produces ATP from ADP in the presence of a proton or sodium gradient. F-type ATPases consist of two structural domains, F(1) containing the extramembraneous catalytic core and F(0) containing the membrane proton channel, linked together by a central stalk and a peripheral stalk. During catalysis, ATP synthesis in the catalytic domain of F(1) is coupled via a rotary mechanism of the central stalk subunits to proton translocation.</text>
</comment>
<keyword evidence="9 13" id="KW-0066">ATP synthesis</keyword>
<dbReference type="Pfam" id="PF00430">
    <property type="entry name" value="ATP-synt_B"/>
    <property type="match status" value="1"/>
</dbReference>
<name>A0A0U5AKS9_9BACT</name>
<comment type="similarity">
    <text evidence="1 13 14">Belongs to the ATPase B chain family.</text>
</comment>
<organism evidence="16 17">
    <name type="scientific">Caldimicrobium thiodismutans</name>
    <dbReference type="NCBI Taxonomy" id="1653476"/>
    <lineage>
        <taxon>Bacteria</taxon>
        <taxon>Pseudomonadati</taxon>
        <taxon>Thermodesulfobacteriota</taxon>
        <taxon>Thermodesulfobacteria</taxon>
        <taxon>Thermodesulfobacteriales</taxon>
        <taxon>Thermodesulfobacteriaceae</taxon>
        <taxon>Caldimicrobium</taxon>
    </lineage>
</organism>
<dbReference type="CDD" id="cd06503">
    <property type="entry name" value="ATP-synt_Fo_b"/>
    <property type="match status" value="1"/>
</dbReference>
<accession>A0A0U5AKS9</accession>
<keyword evidence="7 13" id="KW-0406">Ion transport</keyword>
<keyword evidence="5 13" id="KW-0375">Hydrogen ion transport</keyword>
<evidence type="ECO:0000256" key="11">
    <source>
        <dbReference type="ARBA" id="ARBA00025614"/>
    </source>
</evidence>
<evidence type="ECO:0000256" key="9">
    <source>
        <dbReference type="ARBA" id="ARBA00023310"/>
    </source>
</evidence>
<comment type="subcellular location">
    <subcellularLocation>
        <location evidence="13">Cell membrane</location>
        <topology evidence="13">Single-pass membrane protein</topology>
    </subcellularLocation>
    <subcellularLocation>
        <location evidence="12">Endomembrane system</location>
        <topology evidence="12">Single-pass membrane protein</topology>
    </subcellularLocation>
</comment>
<evidence type="ECO:0000256" key="3">
    <source>
        <dbReference type="ARBA" id="ARBA00022547"/>
    </source>
</evidence>
<evidence type="ECO:0000256" key="2">
    <source>
        <dbReference type="ARBA" id="ARBA00022448"/>
    </source>
</evidence>
<dbReference type="PANTHER" id="PTHR33445:SF2">
    <property type="entry name" value="ATP SYNTHASE SUBUNIT B', CHLOROPLASTIC"/>
    <property type="match status" value="1"/>
</dbReference>
<sequence>MLKFDITLLVQIIEALVLAFLLNIILIKPVMSFLEERKRQFGSLEKEIDELLSQAEEGLKNYYEALNQARSEGALKREALKEEARKIEKEELQKVMKEIEAQKREWENAFKAEFAKLRESVLAQKDYFANLMVEKLLGRRV</sequence>
<evidence type="ECO:0000256" key="1">
    <source>
        <dbReference type="ARBA" id="ARBA00005513"/>
    </source>
</evidence>
<evidence type="ECO:0000313" key="17">
    <source>
        <dbReference type="Proteomes" id="UP000068196"/>
    </source>
</evidence>
<proteinExistence type="inferred from homology"/>
<evidence type="ECO:0000313" key="16">
    <source>
        <dbReference type="EMBL" id="BAU22692.1"/>
    </source>
</evidence>
<evidence type="ECO:0000256" key="7">
    <source>
        <dbReference type="ARBA" id="ARBA00023065"/>
    </source>
</evidence>
<feature type="coiled-coil region" evidence="15">
    <location>
        <begin position="34"/>
        <end position="109"/>
    </location>
</feature>
<dbReference type="GO" id="GO:0005886">
    <property type="term" value="C:plasma membrane"/>
    <property type="evidence" value="ECO:0007669"/>
    <property type="project" value="UniProtKB-SubCell"/>
</dbReference>
<dbReference type="STRING" id="1653476.THC_0294"/>
<comment type="subunit">
    <text evidence="13">F-type ATPases have 2 components, F(1) - the catalytic core - and F(0) - the membrane proton channel. F(1) has five subunits: alpha(3), beta(3), gamma(1), delta(1), epsilon(1). F(0) has three main subunits: a(1), b(2) and c(10-14). The alpha and beta chains form an alternating ring which encloses part of the gamma chain. F(1) is attached to F(0) by a central stalk formed by the gamma and epsilon chains, while a peripheral stalk is formed by the delta and b chains.</text>
</comment>
<dbReference type="InterPro" id="IPR050059">
    <property type="entry name" value="ATP_synthase_B_chain"/>
</dbReference>
<dbReference type="InterPro" id="IPR002146">
    <property type="entry name" value="ATP_synth_b/b'su_bac/chlpt"/>
</dbReference>
<reference evidence="16 17" key="1">
    <citation type="journal article" date="2016" name="Int. J. Syst. Evol. Microbiol.">
        <title>Caldimicrobium thiodismutans sp. nov., a sulfur-disproportionating bacterium isolated from a hot spring, and emended description of the genus Caldimicrobium.</title>
        <authorList>
            <person name="Kojima H."/>
            <person name="Umezawa K."/>
            <person name="Fukui M."/>
        </authorList>
    </citation>
    <scope>NUCLEOTIDE SEQUENCE [LARGE SCALE GENOMIC DNA]</scope>
    <source>
        <strain evidence="16 17">TF1</strain>
    </source>
</reference>
<keyword evidence="13" id="KW-1003">Cell membrane</keyword>
<dbReference type="GO" id="GO:0045259">
    <property type="term" value="C:proton-transporting ATP synthase complex"/>
    <property type="evidence" value="ECO:0007669"/>
    <property type="project" value="UniProtKB-KW"/>
</dbReference>
<keyword evidence="2 13" id="KW-0813">Transport</keyword>
<evidence type="ECO:0000256" key="10">
    <source>
        <dbReference type="ARBA" id="ARBA00025198"/>
    </source>
</evidence>
<evidence type="ECO:0000256" key="14">
    <source>
        <dbReference type="RuleBase" id="RU003848"/>
    </source>
</evidence>
<evidence type="ECO:0000256" key="15">
    <source>
        <dbReference type="SAM" id="Coils"/>
    </source>
</evidence>
<feature type="transmembrane region" description="Helical" evidence="13">
    <location>
        <begin position="6"/>
        <end position="27"/>
    </location>
</feature>
<keyword evidence="4 13" id="KW-0812">Transmembrane</keyword>
<evidence type="ECO:0000256" key="12">
    <source>
        <dbReference type="ARBA" id="ARBA00037847"/>
    </source>
</evidence>
<evidence type="ECO:0000256" key="4">
    <source>
        <dbReference type="ARBA" id="ARBA00022692"/>
    </source>
</evidence>
<evidence type="ECO:0000256" key="13">
    <source>
        <dbReference type="HAMAP-Rule" id="MF_01398"/>
    </source>
</evidence>
<dbReference type="EMBL" id="AP014945">
    <property type="protein sequence ID" value="BAU22692.1"/>
    <property type="molecule type" value="Genomic_DNA"/>
</dbReference>
<reference evidence="17" key="2">
    <citation type="journal article" date="2016" name="Int. J. Syst. Evol. Microbiol.">
        <title>Caldimicrobium thiodismutans sp. nov., a sulfur-disproportionating bacterium isolated from a hot spring.</title>
        <authorList>
            <person name="Kojima H."/>
            <person name="Umezawa K."/>
            <person name="Fukui M."/>
        </authorList>
    </citation>
    <scope>NUCLEOTIDE SEQUENCE [LARGE SCALE GENOMIC DNA]</scope>
    <source>
        <strain evidence="17">TF1</strain>
    </source>
</reference>
<keyword evidence="8 13" id="KW-0472">Membrane</keyword>
<keyword evidence="6 13" id="KW-1133">Transmembrane helix</keyword>
<dbReference type="PANTHER" id="PTHR33445">
    <property type="entry name" value="ATP SYNTHASE SUBUNIT B', CHLOROPLASTIC"/>
    <property type="match status" value="1"/>
</dbReference>
<evidence type="ECO:0000256" key="8">
    <source>
        <dbReference type="ARBA" id="ARBA00023136"/>
    </source>
</evidence>
<keyword evidence="15" id="KW-0175">Coiled coil</keyword>
<comment type="function">
    <text evidence="11">Component of the F(0) channel, it forms part of the peripheral stalk, linking F(1) to F(0). The b'-subunit is a diverged and duplicated form of b found in plants and photosynthetic bacteria.</text>
</comment>
<keyword evidence="17" id="KW-1185">Reference proteome</keyword>
<dbReference type="HAMAP" id="MF_01398">
    <property type="entry name" value="ATP_synth_b_bprime"/>
    <property type="match status" value="1"/>
</dbReference>
<dbReference type="OrthoDB" id="9794968at2"/>
<dbReference type="GO" id="GO:0012505">
    <property type="term" value="C:endomembrane system"/>
    <property type="evidence" value="ECO:0007669"/>
    <property type="project" value="UniProtKB-SubCell"/>
</dbReference>
<evidence type="ECO:0000256" key="6">
    <source>
        <dbReference type="ARBA" id="ARBA00022989"/>
    </source>
</evidence>